<dbReference type="EMBL" id="CAJNNW010022789">
    <property type="protein sequence ID" value="CAE8669832.1"/>
    <property type="molecule type" value="Genomic_DNA"/>
</dbReference>
<keyword evidence="1" id="KW-0812">Transmembrane</keyword>
<gene>
    <name evidence="2" type="ORF">PGLA2088_LOCUS17288</name>
</gene>
<evidence type="ECO:0000256" key="1">
    <source>
        <dbReference type="SAM" id="Phobius"/>
    </source>
</evidence>
<comment type="caution">
    <text evidence="2">The sequence shown here is derived from an EMBL/GenBank/DDBJ whole genome shotgun (WGS) entry which is preliminary data.</text>
</comment>
<proteinExistence type="predicted"/>
<reference evidence="2" key="1">
    <citation type="submission" date="2021-02" db="EMBL/GenBank/DDBJ databases">
        <authorList>
            <person name="Dougan E. K."/>
            <person name="Rhodes N."/>
            <person name="Thang M."/>
            <person name="Chan C."/>
        </authorList>
    </citation>
    <scope>NUCLEOTIDE SEQUENCE</scope>
</reference>
<sequence length="231" mass="25158">LVVGVSRACRCITFLCRPHVALRAGGQATKPEAGARMKPFELAISNNNIKYDTNNNNIDNNNNNYSAASLSAALLGFLAAERSVGATPMSPSDINFTDPRNIVSGLFSVVLLGAFVKNNFVDYNGPLASLLGMETGTCRVSHILVDTEEEAHCIPAGCWQFGVFCCCLWLVVCCLVCWWLGKKRHSAFLRSSLAAMLPSLRSLRWKSLQAQQNFILRVSQAEMAALSTPRA</sequence>
<keyword evidence="1" id="KW-1133">Transmembrane helix</keyword>
<evidence type="ECO:0000313" key="3">
    <source>
        <dbReference type="Proteomes" id="UP000626109"/>
    </source>
</evidence>
<organism evidence="2 3">
    <name type="scientific">Polarella glacialis</name>
    <name type="common">Dinoflagellate</name>
    <dbReference type="NCBI Taxonomy" id="89957"/>
    <lineage>
        <taxon>Eukaryota</taxon>
        <taxon>Sar</taxon>
        <taxon>Alveolata</taxon>
        <taxon>Dinophyceae</taxon>
        <taxon>Suessiales</taxon>
        <taxon>Suessiaceae</taxon>
        <taxon>Polarella</taxon>
    </lineage>
</organism>
<dbReference type="AlphaFoldDB" id="A0A813JBN3"/>
<accession>A0A813JBN3</accession>
<dbReference type="Proteomes" id="UP000626109">
    <property type="component" value="Unassembled WGS sequence"/>
</dbReference>
<feature type="non-terminal residue" evidence="2">
    <location>
        <position position="231"/>
    </location>
</feature>
<feature type="transmembrane region" description="Helical" evidence="1">
    <location>
        <begin position="159"/>
        <end position="181"/>
    </location>
</feature>
<evidence type="ECO:0000313" key="2">
    <source>
        <dbReference type="EMBL" id="CAE8669832.1"/>
    </source>
</evidence>
<name>A0A813JBN3_POLGL</name>
<protein>
    <submittedName>
        <fullName evidence="2">Uncharacterized protein</fullName>
    </submittedName>
</protein>
<keyword evidence="1" id="KW-0472">Membrane</keyword>